<dbReference type="SUPFAM" id="SSF111331">
    <property type="entry name" value="NAD kinase/diacylglycerol kinase-like"/>
    <property type="match status" value="1"/>
</dbReference>
<dbReference type="AlphaFoldDB" id="A0A0D1CKC1"/>
<dbReference type="Proteomes" id="UP000000561">
    <property type="component" value="Chromosome 14"/>
</dbReference>
<dbReference type="InterPro" id="IPR050187">
    <property type="entry name" value="Lipid_Phosphate_FormReg"/>
</dbReference>
<dbReference type="InParanoid" id="A0A0D1CKC1"/>
<reference evidence="2 3" key="1">
    <citation type="journal article" date="2006" name="Nature">
        <title>Insights from the genome of the biotrophic fungal plant pathogen Ustilago maydis.</title>
        <authorList>
            <person name="Kamper J."/>
            <person name="Kahmann R."/>
            <person name="Bolker M."/>
            <person name="Ma L.J."/>
            <person name="Brefort T."/>
            <person name="Saville B.J."/>
            <person name="Banuett F."/>
            <person name="Kronstad J.W."/>
            <person name="Gold S.E."/>
            <person name="Muller O."/>
            <person name="Perlin M.H."/>
            <person name="Wosten H.A."/>
            <person name="de Vries R."/>
            <person name="Ruiz-Herrera J."/>
            <person name="Reynaga-Pena C.G."/>
            <person name="Snetselaar K."/>
            <person name="McCann M."/>
            <person name="Perez-Martin J."/>
            <person name="Feldbrugge M."/>
            <person name="Basse C.W."/>
            <person name="Steinberg G."/>
            <person name="Ibeas J.I."/>
            <person name="Holloman W."/>
            <person name="Guzman P."/>
            <person name="Farman M."/>
            <person name="Stajich J.E."/>
            <person name="Sentandreu R."/>
            <person name="Gonzalez-Prieto J.M."/>
            <person name="Kennell J.C."/>
            <person name="Molina L."/>
            <person name="Schirawski J."/>
            <person name="Mendoza-Mendoza A."/>
            <person name="Greilinger D."/>
            <person name="Munch K."/>
            <person name="Rossel N."/>
            <person name="Scherer M."/>
            <person name="Vranes M."/>
            <person name="Ladendorf O."/>
            <person name="Vincon V."/>
            <person name="Fuchs U."/>
            <person name="Sandrock B."/>
            <person name="Meng S."/>
            <person name="Ho E.C."/>
            <person name="Cahill M.J."/>
            <person name="Boyce K.J."/>
            <person name="Klose J."/>
            <person name="Klosterman S.J."/>
            <person name="Deelstra H.J."/>
            <person name="Ortiz-Castellanos L."/>
            <person name="Li W."/>
            <person name="Sanchez-Alonso P."/>
            <person name="Schreier P.H."/>
            <person name="Hauser-Hahn I."/>
            <person name="Vaupel M."/>
            <person name="Koopmann E."/>
            <person name="Friedrich G."/>
            <person name="Voss H."/>
            <person name="Schluter T."/>
            <person name="Margolis J."/>
            <person name="Platt D."/>
            <person name="Swimmer C."/>
            <person name="Gnirke A."/>
            <person name="Chen F."/>
            <person name="Vysotskaia V."/>
            <person name="Mannhaupt G."/>
            <person name="Guldener U."/>
            <person name="Munsterkotter M."/>
            <person name="Haase D."/>
            <person name="Oesterheld M."/>
            <person name="Mewes H.W."/>
            <person name="Mauceli E.W."/>
            <person name="DeCaprio D."/>
            <person name="Wade C.M."/>
            <person name="Butler J."/>
            <person name="Young S."/>
            <person name="Jaffe D.B."/>
            <person name="Calvo S."/>
            <person name="Nusbaum C."/>
            <person name="Galagan J."/>
            <person name="Birren B.W."/>
        </authorList>
    </citation>
    <scope>NUCLEOTIDE SEQUENCE [LARGE SCALE GENOMIC DNA]</scope>
    <source>
        <strain evidence="3">DSM 14603 / FGSC 9021 / UM521</strain>
    </source>
</reference>
<protein>
    <recommendedName>
        <fullName evidence="1">DAGKc domain-containing protein</fullName>
    </recommendedName>
</protein>
<evidence type="ECO:0000313" key="2">
    <source>
        <dbReference type="EMBL" id="KIS67288.1"/>
    </source>
</evidence>
<sequence>MADAKANGVAEDMRTRVRWIEVVVNPTSGSALGQELAEKHVEPLLRSAGCRVRVRTTQSATDGVRIGGEIARDWLCCNDERALDIVSIGGDGTTHELLNGLYLSGFCSDQGAIALDVRLALVPAGTANALFSALYPHDWTQDVQEQVASVRRVGELATCVIGTMLNSVGSLASALDKHETGKLSPLPLMLNSLDVGTQKRLISHLVTSHALHAAILHDADTREMRDKYVGIDRFKAAAQINATRWTHGTLTLEGPVGRYSPETAAFEPVSQEPSVVINGPFLYLNAMVTDRLESSFVPAPLSCAAQLPRDAIDLVVIRPRRDASLPQDDVQAAREFATTRLAEITSAMYSAGSHIHMTYSNANATEPVVEYLRCSRYTFTPQHAGKDWLVCTDGLISHAKSTTVSRWPDTPHQTAHADRVGRHLAPPMVWR</sequence>
<dbReference type="Gene3D" id="3.40.50.10330">
    <property type="entry name" value="Probable inorganic polyphosphate/atp-NAD kinase, domain 1"/>
    <property type="match status" value="1"/>
</dbReference>
<dbReference type="RefSeq" id="XP_011391088.1">
    <property type="nucleotide sequence ID" value="XM_011392786.1"/>
</dbReference>
<dbReference type="STRING" id="237631.A0A0D1CKC1"/>
<dbReference type="InterPro" id="IPR001206">
    <property type="entry name" value="Diacylglycerol_kinase_cat_dom"/>
</dbReference>
<dbReference type="GO" id="GO:0006672">
    <property type="term" value="P:ceramide metabolic process"/>
    <property type="evidence" value="ECO:0000318"/>
    <property type="project" value="GO_Central"/>
</dbReference>
<proteinExistence type="predicted"/>
<evidence type="ECO:0000259" key="1">
    <source>
        <dbReference type="PROSITE" id="PS50146"/>
    </source>
</evidence>
<gene>
    <name evidence="2" type="ORF">UMAG_04388</name>
</gene>
<dbReference type="PROSITE" id="PS50146">
    <property type="entry name" value="DAGK"/>
    <property type="match status" value="1"/>
</dbReference>
<evidence type="ECO:0000313" key="3">
    <source>
        <dbReference type="Proteomes" id="UP000000561"/>
    </source>
</evidence>
<dbReference type="GeneID" id="23564587"/>
<dbReference type="KEGG" id="uma:UMAG_04388"/>
<dbReference type="Gene3D" id="2.60.200.40">
    <property type="match status" value="1"/>
</dbReference>
<dbReference type="eggNOG" id="ENOG502S4SP">
    <property type="taxonomic scope" value="Eukaryota"/>
</dbReference>
<dbReference type="OMA" id="GWEWIPD"/>
<dbReference type="InterPro" id="IPR016064">
    <property type="entry name" value="NAD/diacylglycerol_kinase_sf"/>
</dbReference>
<dbReference type="VEuPathDB" id="FungiDB:UMAG_04388"/>
<dbReference type="EMBL" id="CM003153">
    <property type="protein sequence ID" value="KIS67288.1"/>
    <property type="molecule type" value="Genomic_DNA"/>
</dbReference>
<accession>A0A0D1CKC1</accession>
<dbReference type="PANTHER" id="PTHR12358:SF111">
    <property type="entry name" value="CERAMIDE KINASE, ISOFORM A"/>
    <property type="match status" value="1"/>
</dbReference>
<dbReference type="PANTHER" id="PTHR12358">
    <property type="entry name" value="SPHINGOSINE KINASE"/>
    <property type="match status" value="1"/>
</dbReference>
<name>A0A0D1CKC1_MYCMD</name>
<dbReference type="InterPro" id="IPR017438">
    <property type="entry name" value="ATP-NAD_kinase_N"/>
</dbReference>
<dbReference type="SMART" id="SM00046">
    <property type="entry name" value="DAGKc"/>
    <property type="match status" value="1"/>
</dbReference>
<dbReference type="GO" id="GO:0001729">
    <property type="term" value="F:ceramide kinase activity"/>
    <property type="evidence" value="ECO:0000318"/>
    <property type="project" value="GO_Central"/>
</dbReference>
<keyword evidence="3" id="KW-1185">Reference proteome</keyword>
<feature type="domain" description="DAGKc" evidence="1">
    <location>
        <begin position="15"/>
        <end position="145"/>
    </location>
</feature>
<dbReference type="GO" id="GO:0016020">
    <property type="term" value="C:membrane"/>
    <property type="evidence" value="ECO:0007669"/>
    <property type="project" value="GOC"/>
</dbReference>
<dbReference type="Pfam" id="PF00781">
    <property type="entry name" value="DAGK_cat"/>
    <property type="match status" value="1"/>
</dbReference>
<dbReference type="OrthoDB" id="336240at2759"/>
<organism evidence="2 3">
    <name type="scientific">Mycosarcoma maydis</name>
    <name type="common">Corn smut fungus</name>
    <name type="synonym">Ustilago maydis</name>
    <dbReference type="NCBI Taxonomy" id="5270"/>
    <lineage>
        <taxon>Eukaryota</taxon>
        <taxon>Fungi</taxon>
        <taxon>Dikarya</taxon>
        <taxon>Basidiomycota</taxon>
        <taxon>Ustilaginomycotina</taxon>
        <taxon>Ustilaginomycetes</taxon>
        <taxon>Ustilaginales</taxon>
        <taxon>Ustilaginaceae</taxon>
        <taxon>Mycosarcoma</taxon>
    </lineage>
</organism>